<gene>
    <name evidence="1" type="ORF">GBF38_002952</name>
</gene>
<evidence type="ECO:0000313" key="2">
    <source>
        <dbReference type="Proteomes" id="UP000805704"/>
    </source>
</evidence>
<organism evidence="1 2">
    <name type="scientific">Nibea albiflora</name>
    <name type="common">Yellow drum</name>
    <name type="synonym">Corvina albiflora</name>
    <dbReference type="NCBI Taxonomy" id="240163"/>
    <lineage>
        <taxon>Eukaryota</taxon>
        <taxon>Metazoa</taxon>
        <taxon>Chordata</taxon>
        <taxon>Craniata</taxon>
        <taxon>Vertebrata</taxon>
        <taxon>Euteleostomi</taxon>
        <taxon>Actinopterygii</taxon>
        <taxon>Neopterygii</taxon>
        <taxon>Teleostei</taxon>
        <taxon>Neoteleostei</taxon>
        <taxon>Acanthomorphata</taxon>
        <taxon>Eupercaria</taxon>
        <taxon>Sciaenidae</taxon>
        <taxon>Nibea</taxon>
    </lineage>
</organism>
<reference evidence="1" key="1">
    <citation type="submission" date="2020-04" db="EMBL/GenBank/DDBJ databases">
        <title>A chromosome-scale assembly and high-density genetic map of the yellow drum (Nibea albiflora) genome.</title>
        <authorList>
            <person name="Xu D."/>
            <person name="Zhang W."/>
            <person name="Chen R."/>
            <person name="Tan P."/>
            <person name="Wang L."/>
            <person name="Song H."/>
            <person name="Tian L."/>
            <person name="Zhu Q."/>
            <person name="Wang B."/>
        </authorList>
    </citation>
    <scope>NUCLEOTIDE SEQUENCE</scope>
    <source>
        <strain evidence="1">ZJHYS-2018</strain>
    </source>
</reference>
<name>A0ACB7FK15_NIBAL</name>
<protein>
    <submittedName>
        <fullName evidence="1">Uncharacterized protein</fullName>
    </submittedName>
</protein>
<dbReference type="Proteomes" id="UP000805704">
    <property type="component" value="Chromosome 1"/>
</dbReference>
<comment type="caution">
    <text evidence="1">The sequence shown here is derived from an EMBL/GenBank/DDBJ whole genome shotgun (WGS) entry which is preliminary data.</text>
</comment>
<sequence length="237" mass="26493">MREQAEVLKKEEEEKLRKEEELKQRRDLELQLQQQQQELKQRQQIMQWQQELQQSDKGQTVLLSPSSGLCTIYEALENSDEEEDEDEEEIKELNHTKEKELRQDAVRSGETLPPLPDSPQTSSNPPSQDGDSSSPCPPESPERPSPLDLDWGKKVDIVQQLINQTLLLNRDGCSSLLLLPGGAGGTLSPLESSLWPNLLPPLTPPSATVTSVSSFSPEATGSSPQGEWTVVELETHH</sequence>
<keyword evidence="2" id="KW-1185">Reference proteome</keyword>
<evidence type="ECO:0000313" key="1">
    <source>
        <dbReference type="EMBL" id="KAG8014476.1"/>
    </source>
</evidence>
<accession>A0ACB7FK15</accession>
<proteinExistence type="predicted"/>
<dbReference type="EMBL" id="CM024789">
    <property type="protein sequence ID" value="KAG8014476.1"/>
    <property type="molecule type" value="Genomic_DNA"/>
</dbReference>